<reference evidence="4" key="1">
    <citation type="submission" date="2024-07" db="EMBL/GenBank/DDBJ databases">
        <authorList>
            <person name="Yu S.T."/>
        </authorList>
    </citation>
    <scope>NUCLEOTIDE SEQUENCE</scope>
    <source>
        <strain evidence="4">R39</strain>
    </source>
</reference>
<dbReference type="Pfam" id="PF19956">
    <property type="entry name" value="EAD2"/>
    <property type="match status" value="1"/>
</dbReference>
<dbReference type="RefSeq" id="WP_369222570.1">
    <property type="nucleotide sequence ID" value="NZ_CP163441.1"/>
</dbReference>
<protein>
    <submittedName>
        <fullName evidence="4">Uncharacterized protein</fullName>
    </submittedName>
</protein>
<feature type="domain" description="vWA-MoxR associated protein middle region 0" evidence="1">
    <location>
        <begin position="151"/>
        <end position="253"/>
    </location>
</feature>
<name>A0AB39QM18_9ACTN</name>
<proteinExistence type="predicted"/>
<evidence type="ECO:0000259" key="1">
    <source>
        <dbReference type="Pfam" id="PF19916"/>
    </source>
</evidence>
<organism evidence="4">
    <name type="scientific">Streptomyces sp. R39</name>
    <dbReference type="NCBI Taxonomy" id="3238631"/>
    <lineage>
        <taxon>Bacteria</taxon>
        <taxon>Bacillati</taxon>
        <taxon>Actinomycetota</taxon>
        <taxon>Actinomycetes</taxon>
        <taxon>Kitasatosporales</taxon>
        <taxon>Streptomycetaceae</taxon>
        <taxon>Streptomyces</taxon>
    </lineage>
</organism>
<dbReference type="AlphaFoldDB" id="A0AB39QM18"/>
<dbReference type="InterPro" id="IPR045431">
    <property type="entry name" value="EAD2"/>
</dbReference>
<dbReference type="InterPro" id="IPR045450">
    <property type="entry name" value="VMAP_C"/>
</dbReference>
<accession>A0AB39QM18</accession>
<sequence length="548" mass="60094">MPVTERSGVATRYAWPYPGLRAAVPGLPCDERELRGTGVMTGGRLLSGANGGHAAGFEHELVEQMCAVSGLDAPGGRDLLIDMLAGRLPELANLRRHDRKRHDIMEIARACWQRPTGLSVLVDTLQVYDPGSLPVLRIVELVAASPVLAVLPEAEFRRARSLLGRFPHPDPQGLLHAAAGDLPLPARPVATLQEAFDFLAGANARPDGLLPVLALVEHAIAAGPASGVDRQVIDDLRAWNDDQGKRLDLVKPLEIFRSQITQGVAEPAPACLVVQLSKHGISSDEYLLSHWRQRRPGSWRPERGEDQIVALDEVEAAVAQLVGSVEEDWGERPGRPVLEFVLPLQLLNNPMEWLPTASHPSSATALCLDYPVALRSLERMRARRYHRRWRNRWQQMMAAPRIVCHWDTTGERGHDPVRWNSTLAADDRLVSVALTAPPLPGPGGRQATLEAALRAGVPLAVWDRRPTPPGDFRKRVDKLLKGTAAELPQRLRQLRSEAATAAAPRREAHAGRHLAVLLDNPNRMVDWSEYPASDPVSVRGGHNDEGIS</sequence>
<dbReference type="Pfam" id="PF20028">
    <property type="entry name" value="VMAP-C"/>
    <property type="match status" value="1"/>
</dbReference>
<evidence type="ECO:0000259" key="2">
    <source>
        <dbReference type="Pfam" id="PF19956"/>
    </source>
</evidence>
<evidence type="ECO:0000313" key="4">
    <source>
        <dbReference type="EMBL" id="XDQ43439.1"/>
    </source>
</evidence>
<dbReference type="InterPro" id="IPR045555">
    <property type="entry name" value="VMAP-M0"/>
</dbReference>
<evidence type="ECO:0000259" key="3">
    <source>
        <dbReference type="Pfam" id="PF20028"/>
    </source>
</evidence>
<dbReference type="Pfam" id="PF19916">
    <property type="entry name" value="VMAP-M0"/>
    <property type="match status" value="1"/>
</dbReference>
<feature type="domain" description="Effector-associated" evidence="2">
    <location>
        <begin position="62"/>
        <end position="143"/>
    </location>
</feature>
<dbReference type="EMBL" id="CP163441">
    <property type="protein sequence ID" value="XDQ43439.1"/>
    <property type="molecule type" value="Genomic_DNA"/>
</dbReference>
<feature type="domain" description="vWA-MoxR associated protein C-terminal" evidence="3">
    <location>
        <begin position="284"/>
        <end position="521"/>
    </location>
</feature>
<gene>
    <name evidence="4" type="ORF">AB5J52_14850</name>
</gene>